<proteinExistence type="predicted"/>
<accession>A0A7C9LNY9</accession>
<gene>
    <name evidence="2" type="ORF">GO986_12245</name>
</gene>
<name>A0A7C9LNY9_9DEIO</name>
<dbReference type="AlphaFoldDB" id="A0A7C9LNY9"/>
<evidence type="ECO:0000313" key="2">
    <source>
        <dbReference type="EMBL" id="MVN87536.1"/>
    </source>
</evidence>
<keyword evidence="1" id="KW-1133">Transmembrane helix</keyword>
<reference evidence="2 3" key="1">
    <citation type="submission" date="2019-12" db="EMBL/GenBank/DDBJ databases">
        <title>Deinococcus sp. HMF7620 Genome sequencing and assembly.</title>
        <authorList>
            <person name="Kang H."/>
            <person name="Kim H."/>
            <person name="Joh K."/>
        </authorList>
    </citation>
    <scope>NUCLEOTIDE SEQUENCE [LARGE SCALE GENOMIC DNA]</scope>
    <source>
        <strain evidence="2 3">HMF7620</strain>
    </source>
</reference>
<keyword evidence="1" id="KW-0812">Transmembrane</keyword>
<protein>
    <submittedName>
        <fullName evidence="2">Uncharacterized protein</fullName>
    </submittedName>
</protein>
<organism evidence="2 3">
    <name type="scientific">Deinococcus arboris</name>
    <dbReference type="NCBI Taxonomy" id="2682977"/>
    <lineage>
        <taxon>Bacteria</taxon>
        <taxon>Thermotogati</taxon>
        <taxon>Deinococcota</taxon>
        <taxon>Deinococci</taxon>
        <taxon>Deinococcales</taxon>
        <taxon>Deinococcaceae</taxon>
        <taxon>Deinococcus</taxon>
    </lineage>
</organism>
<sequence length="73" mass="7918">MRGMLKFYRFLLALLLCSGLGLIGLAVWQLHAGPANVELMLGKFAGGMALVHVWALGVPVVKRFEGRAVPAQR</sequence>
<dbReference type="EMBL" id="WQLB01000015">
    <property type="protein sequence ID" value="MVN87536.1"/>
    <property type="molecule type" value="Genomic_DNA"/>
</dbReference>
<evidence type="ECO:0000256" key="1">
    <source>
        <dbReference type="SAM" id="Phobius"/>
    </source>
</evidence>
<keyword evidence="1" id="KW-0472">Membrane</keyword>
<dbReference type="Proteomes" id="UP000483286">
    <property type="component" value="Unassembled WGS sequence"/>
</dbReference>
<comment type="caution">
    <text evidence="2">The sequence shown here is derived from an EMBL/GenBank/DDBJ whole genome shotgun (WGS) entry which is preliminary data.</text>
</comment>
<feature type="transmembrane region" description="Helical" evidence="1">
    <location>
        <begin position="42"/>
        <end position="61"/>
    </location>
</feature>
<keyword evidence="3" id="KW-1185">Reference proteome</keyword>
<evidence type="ECO:0000313" key="3">
    <source>
        <dbReference type="Proteomes" id="UP000483286"/>
    </source>
</evidence>
<dbReference type="RefSeq" id="WP_157459591.1">
    <property type="nucleotide sequence ID" value="NZ_WQLB01000015.1"/>
</dbReference>